<dbReference type="Proteomes" id="UP000789508">
    <property type="component" value="Unassembled WGS sequence"/>
</dbReference>
<name>A0A9N9DQZ4_9GLOM</name>
<dbReference type="InterPro" id="IPR053030">
    <property type="entry name" value="Ribosomal_biogenesis_FAF1-like"/>
</dbReference>
<keyword evidence="2" id="KW-1185">Reference proteome</keyword>
<feature type="non-terminal residue" evidence="1">
    <location>
        <position position="214"/>
    </location>
</feature>
<dbReference type="EMBL" id="CAJVPS010008592">
    <property type="protein sequence ID" value="CAG8644110.1"/>
    <property type="molecule type" value="Genomic_DNA"/>
</dbReference>
<dbReference type="OrthoDB" id="5556956at2759"/>
<dbReference type="PANTHER" id="PTHR28096:SF1">
    <property type="entry name" value="PROTEIN FAF1"/>
    <property type="match status" value="1"/>
</dbReference>
<accession>A0A9N9DQZ4</accession>
<protein>
    <submittedName>
        <fullName evidence="1">11659_t:CDS:1</fullName>
    </submittedName>
</protein>
<dbReference type="PANTHER" id="PTHR28096">
    <property type="entry name" value="PROTEIN FAF1"/>
    <property type="match status" value="1"/>
</dbReference>
<evidence type="ECO:0000313" key="1">
    <source>
        <dbReference type="EMBL" id="CAG8644110.1"/>
    </source>
</evidence>
<dbReference type="InterPro" id="IPR027973">
    <property type="entry name" value="FSAF1-like"/>
</dbReference>
<reference evidence="1" key="1">
    <citation type="submission" date="2021-06" db="EMBL/GenBank/DDBJ databases">
        <authorList>
            <person name="Kallberg Y."/>
            <person name="Tangrot J."/>
            <person name="Rosling A."/>
        </authorList>
    </citation>
    <scope>NUCLEOTIDE SEQUENCE</scope>
    <source>
        <strain evidence="1">FL130A</strain>
    </source>
</reference>
<evidence type="ECO:0000313" key="2">
    <source>
        <dbReference type="Proteomes" id="UP000789508"/>
    </source>
</evidence>
<gene>
    <name evidence="1" type="ORF">ALEPTO_LOCUS9806</name>
</gene>
<dbReference type="GO" id="GO:0005730">
    <property type="term" value="C:nucleolus"/>
    <property type="evidence" value="ECO:0007669"/>
    <property type="project" value="TreeGrafter"/>
</dbReference>
<proteinExistence type="predicted"/>
<organism evidence="1 2">
    <name type="scientific">Ambispora leptoticha</name>
    <dbReference type="NCBI Taxonomy" id="144679"/>
    <lineage>
        <taxon>Eukaryota</taxon>
        <taxon>Fungi</taxon>
        <taxon>Fungi incertae sedis</taxon>
        <taxon>Mucoromycota</taxon>
        <taxon>Glomeromycotina</taxon>
        <taxon>Glomeromycetes</taxon>
        <taxon>Archaeosporales</taxon>
        <taxon>Ambisporaceae</taxon>
        <taxon>Ambispora</taxon>
    </lineage>
</organism>
<sequence length="214" mass="24199">MGRKKPQNKVPSTTSSKVEVLSIIGDYKKKIEPELIVFDDSNLKKNNDANIYEWKAFMMKSTIKEKEEEELNKRHDAELEELLKTTKLLDLYTAEQLSGKELRKHKEKQMINLGAKPPKGDKVPTPIGLGILRKKRERETKELEEAKNLGLYHQSIKNNWAASAKKNNVNRDRGIGVGIGKIRGGILTLSSQDIKRVQNSRSRTPGIGRGGVKK</sequence>
<comment type="caution">
    <text evidence="1">The sequence shown here is derived from an EMBL/GenBank/DDBJ whole genome shotgun (WGS) entry which is preliminary data.</text>
</comment>
<dbReference type="Pfam" id="PF15375">
    <property type="entry name" value="FSAF1"/>
    <property type="match status" value="1"/>
</dbReference>
<dbReference type="AlphaFoldDB" id="A0A9N9DQZ4"/>
<dbReference type="GO" id="GO:0000462">
    <property type="term" value="P:maturation of SSU-rRNA from tricistronic rRNA transcript (SSU-rRNA, 5.8S rRNA, LSU-rRNA)"/>
    <property type="evidence" value="ECO:0007669"/>
    <property type="project" value="TreeGrafter"/>
</dbReference>